<feature type="compositionally biased region" description="Basic and acidic residues" evidence="1">
    <location>
        <begin position="63"/>
        <end position="90"/>
    </location>
</feature>
<evidence type="ECO:0000313" key="2">
    <source>
        <dbReference type="EMBL" id="CAE0341139.1"/>
    </source>
</evidence>
<feature type="compositionally biased region" description="Basic residues" evidence="1">
    <location>
        <begin position="1"/>
        <end position="18"/>
    </location>
</feature>
<feature type="region of interest" description="Disordered" evidence="1">
    <location>
        <begin position="63"/>
        <end position="114"/>
    </location>
</feature>
<name>A0A7S3IYN8_9SPIT</name>
<reference evidence="2" key="1">
    <citation type="submission" date="2021-01" db="EMBL/GenBank/DDBJ databases">
        <authorList>
            <person name="Corre E."/>
            <person name="Pelletier E."/>
            <person name="Niang G."/>
            <person name="Scheremetjew M."/>
            <person name="Finn R."/>
            <person name="Kale V."/>
            <person name="Holt S."/>
            <person name="Cochrane G."/>
            <person name="Meng A."/>
            <person name="Brown T."/>
            <person name="Cohen L."/>
        </authorList>
    </citation>
    <scope>NUCLEOTIDE SEQUENCE</scope>
    <source>
        <strain evidence="2">FSP1.4</strain>
    </source>
</reference>
<gene>
    <name evidence="2" type="ORF">EHAR0213_LOCUS46</name>
</gene>
<sequence>MRSPRATRRKLSRSKAKSKNSAVNIKAVPEPSKIKQSESKAPIETPSIVAPVHLKEEEEAKIPAETKAKQVSEKLSEHQQRDKCFDKVEQPDFEEITEPIAKTKKNIEEHGTRK</sequence>
<organism evidence="2">
    <name type="scientific">Euplotes harpa</name>
    <dbReference type="NCBI Taxonomy" id="151035"/>
    <lineage>
        <taxon>Eukaryota</taxon>
        <taxon>Sar</taxon>
        <taxon>Alveolata</taxon>
        <taxon>Ciliophora</taxon>
        <taxon>Intramacronucleata</taxon>
        <taxon>Spirotrichea</taxon>
        <taxon>Hypotrichia</taxon>
        <taxon>Euplotida</taxon>
        <taxon>Euplotidae</taxon>
        <taxon>Euplotes</taxon>
    </lineage>
</organism>
<accession>A0A7S3IYN8</accession>
<evidence type="ECO:0000256" key="1">
    <source>
        <dbReference type="SAM" id="MobiDB-lite"/>
    </source>
</evidence>
<feature type="compositionally biased region" description="Basic and acidic residues" evidence="1">
    <location>
        <begin position="105"/>
        <end position="114"/>
    </location>
</feature>
<protein>
    <submittedName>
        <fullName evidence="2">Uncharacterized protein</fullName>
    </submittedName>
</protein>
<dbReference type="EMBL" id="HBII01000093">
    <property type="protein sequence ID" value="CAE0341139.1"/>
    <property type="molecule type" value="Transcribed_RNA"/>
</dbReference>
<proteinExistence type="predicted"/>
<feature type="region of interest" description="Disordered" evidence="1">
    <location>
        <begin position="1"/>
        <end position="46"/>
    </location>
</feature>
<dbReference type="AlphaFoldDB" id="A0A7S3IYN8"/>